<dbReference type="PROSITE" id="PS00785">
    <property type="entry name" value="5_NUCLEOTIDASE_1"/>
    <property type="match status" value="1"/>
</dbReference>
<feature type="domain" description="5'-Nucleotidase C-terminal" evidence="4">
    <location>
        <begin position="350"/>
        <end position="508"/>
    </location>
</feature>
<organism evidence="5 6">
    <name type="scientific">Catenuloplanes atrovinosus</name>
    <dbReference type="NCBI Taxonomy" id="137266"/>
    <lineage>
        <taxon>Bacteria</taxon>
        <taxon>Bacillati</taxon>
        <taxon>Actinomycetota</taxon>
        <taxon>Actinomycetes</taxon>
        <taxon>Micromonosporales</taxon>
        <taxon>Micromonosporaceae</taxon>
        <taxon>Catenuloplanes</taxon>
    </lineage>
</organism>
<evidence type="ECO:0000259" key="4">
    <source>
        <dbReference type="Pfam" id="PF02872"/>
    </source>
</evidence>
<keyword evidence="6" id="KW-1185">Reference proteome</keyword>
<dbReference type="GO" id="GO:0008768">
    <property type="term" value="F:UDP-sugar diphosphatase activity"/>
    <property type="evidence" value="ECO:0007669"/>
    <property type="project" value="TreeGrafter"/>
</dbReference>
<evidence type="ECO:0000313" key="6">
    <source>
        <dbReference type="Proteomes" id="UP001183643"/>
    </source>
</evidence>
<keyword evidence="1 2" id="KW-0732">Signal</keyword>
<dbReference type="InterPro" id="IPR006146">
    <property type="entry name" value="5'-Nucleotdase_CS"/>
</dbReference>
<evidence type="ECO:0000259" key="3">
    <source>
        <dbReference type="Pfam" id="PF00149"/>
    </source>
</evidence>
<evidence type="ECO:0000256" key="2">
    <source>
        <dbReference type="RuleBase" id="RU362119"/>
    </source>
</evidence>
<dbReference type="RefSeq" id="WP_310375752.1">
    <property type="nucleotide sequence ID" value="NZ_JAVDYB010000001.1"/>
</dbReference>
<feature type="chain" id="PRO_5041777722" evidence="2">
    <location>
        <begin position="28"/>
        <end position="707"/>
    </location>
</feature>
<dbReference type="InterPro" id="IPR008334">
    <property type="entry name" value="5'-Nucleotdase_C"/>
</dbReference>
<reference evidence="5" key="1">
    <citation type="submission" date="2023-07" db="EMBL/GenBank/DDBJ databases">
        <title>Sequencing the genomes of 1000 actinobacteria strains.</title>
        <authorList>
            <person name="Klenk H.-P."/>
        </authorList>
    </citation>
    <scope>NUCLEOTIDE SEQUENCE</scope>
    <source>
        <strain evidence="5">DSM 44707</strain>
    </source>
</reference>
<dbReference type="InterPro" id="IPR004843">
    <property type="entry name" value="Calcineurin-like_PHP"/>
</dbReference>
<gene>
    <name evidence="5" type="ORF">J2S41_007701</name>
</gene>
<dbReference type="SUPFAM" id="SSF56300">
    <property type="entry name" value="Metallo-dependent phosphatases"/>
    <property type="match status" value="1"/>
</dbReference>
<name>A0AAE3YYY1_9ACTN</name>
<dbReference type="InterPro" id="IPR006179">
    <property type="entry name" value="5_nucleotidase/apyrase"/>
</dbReference>
<feature type="signal peptide" evidence="2">
    <location>
        <begin position="1"/>
        <end position="27"/>
    </location>
</feature>
<dbReference type="EC" id="3.1.3.5" evidence="5"/>
<keyword evidence="2 5" id="KW-0378">Hydrolase</keyword>
<comment type="similarity">
    <text evidence="2">Belongs to the 5'-nucleotidase family.</text>
</comment>
<evidence type="ECO:0000256" key="1">
    <source>
        <dbReference type="ARBA" id="ARBA00022729"/>
    </source>
</evidence>
<comment type="caution">
    <text evidence="5">The sequence shown here is derived from an EMBL/GenBank/DDBJ whole genome shotgun (WGS) entry which is preliminary data.</text>
</comment>
<dbReference type="Gene3D" id="3.90.780.10">
    <property type="entry name" value="5'-Nucleotidase, C-terminal domain"/>
    <property type="match status" value="1"/>
</dbReference>
<dbReference type="Proteomes" id="UP001183643">
    <property type="component" value="Unassembled WGS sequence"/>
</dbReference>
<dbReference type="GO" id="GO:0046872">
    <property type="term" value="F:metal ion binding"/>
    <property type="evidence" value="ECO:0007669"/>
    <property type="project" value="InterPro"/>
</dbReference>
<protein>
    <submittedName>
        <fullName evidence="5">5'-nucleotidase</fullName>
        <ecNumber evidence="5">3.1.3.5</ecNumber>
    </submittedName>
</protein>
<dbReference type="GO" id="GO:0030288">
    <property type="term" value="C:outer membrane-bounded periplasmic space"/>
    <property type="evidence" value="ECO:0007669"/>
    <property type="project" value="TreeGrafter"/>
</dbReference>
<sequence length="707" mass="71244">MRLTPSKAAVALAGAAALVATAAPAQAAPATVDLQLLAINDFHGRLQSPATVNGQAVGGAAQLVGLVDQLRATNPNTAFISAGDNIGASTFVSAIDNDNPTLDVLNAGGLDVSVVGNHEFDKGIDDLLHRVIPRSEFDFLGANVYRDGVRALPAYSVQELGGVTVGYVGVVTTQTGEMVSPDGIRGVEFRDPVTEANAVAAELSDGDAGNGEADVVVLLAHEGAAAENITSVEDLAGDPVFGRFIDASADIDAIFSGHTHQPYAFLAPVPGTDRTRPVIQGGEYGKMLSKVTLTVDATTGDVTAATAALLDVVGAPSNGTVAGVVNAAVANAAVLGARPLGQVTADIKRAYTDGNENRGLESPLGNFIADVQLDGTKDAGRGGAQIAFMNPGGLRTDLLYAPDGVVTYSEAFSVQPFSNDVITQTLTGAQIKQVLEEQWQPEGASRPKLHLGVSKGFSYRYVEDAPRGSHVIAGSITLNGQRISPTATYRVTSNSFLAAGGDNFTTLGQGTDRVTTGDNDLTMLTAYLAKYSPVTADQAPRSAVGPACTQSVTGTVKGALTVSSGLVCVDGATVRGAITVLPGASLIVDGGTVQGAITALFGAEVEITGATVTGAISLIGGTGAVTVTGGTIKGAVSVLSGRGGVTLDTNTVNGAALLTGNTGTAANTVAANTVKGTLVCTGNTPAPANDARPNTVKGLALGQCKGL</sequence>
<dbReference type="SUPFAM" id="SSF55816">
    <property type="entry name" value="5'-nucleotidase (syn. UDP-sugar hydrolase), C-terminal domain"/>
    <property type="match status" value="1"/>
</dbReference>
<dbReference type="AlphaFoldDB" id="A0AAE3YYY1"/>
<dbReference type="PRINTS" id="PR01607">
    <property type="entry name" value="APYRASEFAMLY"/>
</dbReference>
<dbReference type="EMBL" id="JAVDYB010000001">
    <property type="protein sequence ID" value="MDR7280923.1"/>
    <property type="molecule type" value="Genomic_DNA"/>
</dbReference>
<dbReference type="InterPro" id="IPR036907">
    <property type="entry name" value="5'-Nucleotdase_C_sf"/>
</dbReference>
<dbReference type="GO" id="GO:0008253">
    <property type="term" value="F:5'-nucleotidase activity"/>
    <property type="evidence" value="ECO:0007669"/>
    <property type="project" value="UniProtKB-EC"/>
</dbReference>
<dbReference type="GO" id="GO:0000166">
    <property type="term" value="F:nucleotide binding"/>
    <property type="evidence" value="ECO:0007669"/>
    <property type="project" value="UniProtKB-KW"/>
</dbReference>
<accession>A0AAE3YYY1</accession>
<feature type="domain" description="Calcineurin-like phosphoesterase" evidence="3">
    <location>
        <begin position="36"/>
        <end position="262"/>
    </location>
</feature>
<evidence type="ECO:0000313" key="5">
    <source>
        <dbReference type="EMBL" id="MDR7280923.1"/>
    </source>
</evidence>
<dbReference type="GO" id="GO:0009166">
    <property type="term" value="P:nucleotide catabolic process"/>
    <property type="evidence" value="ECO:0007669"/>
    <property type="project" value="InterPro"/>
</dbReference>
<dbReference type="InterPro" id="IPR029052">
    <property type="entry name" value="Metallo-depent_PP-like"/>
</dbReference>
<dbReference type="Gene3D" id="3.60.21.10">
    <property type="match status" value="1"/>
</dbReference>
<proteinExistence type="inferred from homology"/>
<keyword evidence="2" id="KW-0547">Nucleotide-binding</keyword>
<dbReference type="PANTHER" id="PTHR11575">
    <property type="entry name" value="5'-NUCLEOTIDASE-RELATED"/>
    <property type="match status" value="1"/>
</dbReference>
<dbReference type="Pfam" id="PF02872">
    <property type="entry name" value="5_nucleotid_C"/>
    <property type="match status" value="1"/>
</dbReference>
<dbReference type="PANTHER" id="PTHR11575:SF24">
    <property type="entry name" value="5'-NUCLEOTIDASE"/>
    <property type="match status" value="1"/>
</dbReference>
<dbReference type="Pfam" id="PF00149">
    <property type="entry name" value="Metallophos"/>
    <property type="match status" value="1"/>
</dbReference>